<dbReference type="Proteomes" id="UP000499080">
    <property type="component" value="Unassembled WGS sequence"/>
</dbReference>
<protein>
    <submittedName>
        <fullName evidence="1">Uncharacterized protein</fullName>
    </submittedName>
</protein>
<evidence type="ECO:0000313" key="2">
    <source>
        <dbReference type="Proteomes" id="UP000499080"/>
    </source>
</evidence>
<reference evidence="1 2" key="1">
    <citation type="journal article" date="2019" name="Sci. Rep.">
        <title>Orb-weaving spider Araneus ventricosus genome elucidates the spidroin gene catalogue.</title>
        <authorList>
            <person name="Kono N."/>
            <person name="Nakamura H."/>
            <person name="Ohtoshi R."/>
            <person name="Moran D.A.P."/>
            <person name="Shinohara A."/>
            <person name="Yoshida Y."/>
            <person name="Fujiwara M."/>
            <person name="Mori M."/>
            <person name="Tomita M."/>
            <person name="Arakawa K."/>
        </authorList>
    </citation>
    <scope>NUCLEOTIDE SEQUENCE [LARGE SCALE GENOMIC DNA]</scope>
</reference>
<dbReference type="EMBL" id="BGPR01008435">
    <property type="protein sequence ID" value="GBN33808.1"/>
    <property type="molecule type" value="Genomic_DNA"/>
</dbReference>
<name>A0A4Y2N302_ARAVE</name>
<dbReference type="OrthoDB" id="7999790at2759"/>
<dbReference type="PANTHER" id="PTHR46114">
    <property type="entry name" value="APPLE DOMAIN-CONTAINING PROTEIN"/>
    <property type="match status" value="1"/>
</dbReference>
<gene>
    <name evidence="1" type="ORF">AVEN_128333_1</name>
</gene>
<organism evidence="1 2">
    <name type="scientific">Araneus ventricosus</name>
    <name type="common">Orbweaver spider</name>
    <name type="synonym">Epeira ventricosa</name>
    <dbReference type="NCBI Taxonomy" id="182803"/>
    <lineage>
        <taxon>Eukaryota</taxon>
        <taxon>Metazoa</taxon>
        <taxon>Ecdysozoa</taxon>
        <taxon>Arthropoda</taxon>
        <taxon>Chelicerata</taxon>
        <taxon>Arachnida</taxon>
        <taxon>Araneae</taxon>
        <taxon>Araneomorphae</taxon>
        <taxon>Entelegynae</taxon>
        <taxon>Araneoidea</taxon>
        <taxon>Araneidae</taxon>
        <taxon>Araneus</taxon>
    </lineage>
</organism>
<dbReference type="PANTHER" id="PTHR46114:SF1">
    <property type="entry name" value="ZAD DOMAIN-CONTAINING PROTEIN"/>
    <property type="match status" value="1"/>
</dbReference>
<comment type="caution">
    <text evidence="1">The sequence shown here is derived from an EMBL/GenBank/DDBJ whole genome shotgun (WGS) entry which is preliminary data.</text>
</comment>
<keyword evidence="2" id="KW-1185">Reference proteome</keyword>
<proteinExistence type="predicted"/>
<evidence type="ECO:0000313" key="1">
    <source>
        <dbReference type="EMBL" id="GBN33808.1"/>
    </source>
</evidence>
<dbReference type="AlphaFoldDB" id="A0A4Y2N302"/>
<sequence>MYKLYKGKFDADMRIRSCFAGAFAEDEYEDRIDKGILAARVPEWWGRLQTVQRTNGVPEIPPMTIYFKWRNSSLCSRLRIPSRARDPHWTKTDWSLRGALTTGETNVINTTLVPPEKVLFPPIHIKLFLMKQFIKSLPKDGECFRYLCSKFPKLSEAKLKEGVFTSPDIRKLLSDSLFSETMGTRKKKRRTLLKM</sequence>
<accession>A0A4Y2N302</accession>